<name>A0A6J7X4A8_9CAUD</name>
<proteinExistence type="predicted"/>
<accession>A0A6J7X4A8</accession>
<reference evidence="1" key="1">
    <citation type="submission" date="2020-05" db="EMBL/GenBank/DDBJ databases">
        <authorList>
            <person name="Chiriac C."/>
            <person name="Salcher M."/>
            <person name="Ghai R."/>
            <person name="Kavagutti S V."/>
        </authorList>
    </citation>
    <scope>NUCLEOTIDE SEQUENCE</scope>
</reference>
<protein>
    <submittedName>
        <fullName evidence="1">Uncharacterized protein</fullName>
    </submittedName>
</protein>
<evidence type="ECO:0000313" key="1">
    <source>
        <dbReference type="EMBL" id="CAB5223094.1"/>
    </source>
</evidence>
<organism evidence="1">
    <name type="scientific">uncultured Caudovirales phage</name>
    <dbReference type="NCBI Taxonomy" id="2100421"/>
    <lineage>
        <taxon>Viruses</taxon>
        <taxon>Duplodnaviria</taxon>
        <taxon>Heunggongvirae</taxon>
        <taxon>Uroviricota</taxon>
        <taxon>Caudoviricetes</taxon>
        <taxon>Peduoviridae</taxon>
        <taxon>Maltschvirus</taxon>
        <taxon>Maltschvirus maltsch</taxon>
    </lineage>
</organism>
<feature type="non-terminal residue" evidence="1">
    <location>
        <position position="1"/>
    </location>
</feature>
<sequence>EGIVEKDNDIVIEDRSMRETARNKHILQYRITEYIKFLIGENGETLNHITYEDVESEFPLAIQLTLVEKINEVISPEYKEVRSK</sequence>
<dbReference type="EMBL" id="LR798310">
    <property type="protein sequence ID" value="CAB5223094.1"/>
    <property type="molecule type" value="Genomic_DNA"/>
</dbReference>
<gene>
    <name evidence="1" type="ORF">UFOVP367_64</name>
</gene>